<organism evidence="1 2">
    <name type="scientific">Candidatus Enterococcus testudinis</name>
    <dbReference type="NCBI Taxonomy" id="1834191"/>
    <lineage>
        <taxon>Bacteria</taxon>
        <taxon>Bacillati</taxon>
        <taxon>Bacillota</taxon>
        <taxon>Bacilli</taxon>
        <taxon>Lactobacillales</taxon>
        <taxon>Enterococcaceae</taxon>
        <taxon>Enterococcus</taxon>
    </lineage>
</organism>
<dbReference type="STRING" id="1834191.A5886_001811"/>
<proteinExistence type="predicted"/>
<gene>
    <name evidence="1" type="ORF">A5886_001811</name>
</gene>
<accession>A0A242A701</accession>
<sequence length="37" mass="4303">MENRNTALIDFMLELLKIGLVLKYEKNPPDIRSKQNG</sequence>
<reference evidence="1 2" key="1">
    <citation type="submission" date="2017-05" db="EMBL/GenBank/DDBJ databases">
        <title>The Genome Sequence of Enterococcus sp. 8G7_MSG3316.</title>
        <authorList>
            <consortium name="The Broad Institute Genomics Platform"/>
            <consortium name="The Broad Institute Genomic Center for Infectious Diseases"/>
            <person name="Earl A."/>
            <person name="Manson A."/>
            <person name="Schwartman J."/>
            <person name="Gilmore M."/>
            <person name="Abouelleil A."/>
            <person name="Cao P."/>
            <person name="Chapman S."/>
            <person name="Cusick C."/>
            <person name="Shea T."/>
            <person name="Young S."/>
            <person name="Neafsey D."/>
            <person name="Nusbaum C."/>
            <person name="Birren B."/>
        </authorList>
    </citation>
    <scope>NUCLEOTIDE SEQUENCE [LARGE SCALE GENOMIC DNA]</scope>
    <source>
        <strain evidence="1 2">8G7_MSG3316</strain>
    </source>
</reference>
<name>A0A242A701_9ENTE</name>
<comment type="caution">
    <text evidence="1">The sequence shown here is derived from an EMBL/GenBank/DDBJ whole genome shotgun (WGS) entry which is preliminary data.</text>
</comment>
<evidence type="ECO:0000313" key="1">
    <source>
        <dbReference type="EMBL" id="OTN76732.1"/>
    </source>
</evidence>
<keyword evidence="2" id="KW-1185">Reference proteome</keyword>
<dbReference type="EMBL" id="NGKU01000001">
    <property type="protein sequence ID" value="OTN76732.1"/>
    <property type="molecule type" value="Genomic_DNA"/>
</dbReference>
<dbReference type="Proteomes" id="UP000195043">
    <property type="component" value="Unassembled WGS sequence"/>
</dbReference>
<evidence type="ECO:0000313" key="2">
    <source>
        <dbReference type="Proteomes" id="UP000195043"/>
    </source>
</evidence>
<protein>
    <submittedName>
        <fullName evidence="1">Uncharacterized protein</fullName>
    </submittedName>
</protein>
<dbReference type="AlphaFoldDB" id="A0A242A701"/>